<evidence type="ECO:0000256" key="1">
    <source>
        <dbReference type="ARBA" id="ARBA00008552"/>
    </source>
</evidence>
<dbReference type="Pfam" id="PF07910">
    <property type="entry name" value="Peptidase_C78"/>
    <property type="match status" value="1"/>
</dbReference>
<dbReference type="KEGG" id="bgt:106059905"/>
<protein>
    <recommendedName>
        <fullName evidence="3">UFSP1/2/DUB catalytic domain-containing protein</fullName>
    </recommendedName>
</protein>
<dbReference type="RefSeq" id="XP_013073057.2">
    <property type="nucleotide sequence ID" value="XM_013217603.2"/>
</dbReference>
<dbReference type="Gene3D" id="3.90.70.130">
    <property type="match status" value="1"/>
</dbReference>
<keyword evidence="2" id="KW-0378">Hydrolase</keyword>
<gene>
    <name evidence="4" type="primary">106059905</name>
</gene>
<dbReference type="Proteomes" id="UP000076420">
    <property type="component" value="Unassembled WGS sequence"/>
</dbReference>
<dbReference type="InterPro" id="IPR012462">
    <property type="entry name" value="UFSP1/2_DUB_cat"/>
</dbReference>
<evidence type="ECO:0000259" key="3">
    <source>
        <dbReference type="Pfam" id="PF07910"/>
    </source>
</evidence>
<dbReference type="STRING" id="6526.A0A2C9KP34"/>
<comment type="similarity">
    <text evidence="1">Belongs to the peptidase C78 family.</text>
</comment>
<evidence type="ECO:0000313" key="5">
    <source>
        <dbReference type="Proteomes" id="UP000076420"/>
    </source>
</evidence>
<sequence>MESMNKAVYKVNLSDAFKLLVHDDAVFCSEDLFYYHYGCDGVDDRGWGCGYRTLQTLCSWVESLNKVATGTTSPTSVPSINQIQTALVDIGDKPSNFRHSKQWIGSVEICLCLDVFYDIPCKIIHIEKGSQFKQYCSEIFHHFVNVGAPIMMGGETDNSSKGIIGVRLKNPALLIADPHYFGTVNSAKHLLELGFIHWLPVSELHEDSFYNLCLPQARTPVKSNKS</sequence>
<evidence type="ECO:0000256" key="2">
    <source>
        <dbReference type="ARBA" id="ARBA00022801"/>
    </source>
</evidence>
<name>A0A2C9KP34_BIOGL</name>
<proteinExistence type="inferred from homology"/>
<feature type="domain" description="UFSP1/2/DUB catalytic" evidence="3">
    <location>
        <begin position="29"/>
        <end position="213"/>
    </location>
</feature>
<dbReference type="PANTHER" id="PTHR48153">
    <property type="entry name" value="UFM1-SPECIFIC PROTEASE 2"/>
    <property type="match status" value="1"/>
</dbReference>
<dbReference type="VEuPathDB" id="VectorBase:BGLB021959"/>
<dbReference type="GO" id="GO:0071567">
    <property type="term" value="F:deUFMylase activity"/>
    <property type="evidence" value="ECO:0007669"/>
    <property type="project" value="TreeGrafter"/>
</dbReference>
<dbReference type="OrthoDB" id="417506at2759"/>
<dbReference type="VEuPathDB" id="VectorBase:BGLAX_044316"/>
<reference evidence="4" key="1">
    <citation type="submission" date="2020-05" db="UniProtKB">
        <authorList>
            <consortium name="EnsemblMetazoa"/>
        </authorList>
    </citation>
    <scope>IDENTIFICATION</scope>
    <source>
        <strain evidence="4">BB02</strain>
    </source>
</reference>
<dbReference type="AlphaFoldDB" id="A0A2C9KP34"/>
<evidence type="ECO:0000313" key="4">
    <source>
        <dbReference type="EnsemblMetazoa" id="BGLB021959-PA"/>
    </source>
</evidence>
<dbReference type="PANTHER" id="PTHR48153:SF3">
    <property type="entry name" value="INACTIVE UFM1-SPECIFIC PROTEASE 1"/>
    <property type="match status" value="1"/>
</dbReference>
<accession>A0A2C9KP34</accession>
<organism evidence="4 5">
    <name type="scientific">Biomphalaria glabrata</name>
    <name type="common">Bloodfluke planorb</name>
    <name type="synonym">Freshwater snail</name>
    <dbReference type="NCBI Taxonomy" id="6526"/>
    <lineage>
        <taxon>Eukaryota</taxon>
        <taxon>Metazoa</taxon>
        <taxon>Spiralia</taxon>
        <taxon>Lophotrochozoa</taxon>
        <taxon>Mollusca</taxon>
        <taxon>Gastropoda</taxon>
        <taxon>Heterobranchia</taxon>
        <taxon>Euthyneura</taxon>
        <taxon>Panpulmonata</taxon>
        <taxon>Hygrophila</taxon>
        <taxon>Lymnaeoidea</taxon>
        <taxon>Planorbidae</taxon>
        <taxon>Biomphalaria</taxon>
    </lineage>
</organism>
<dbReference type="EnsemblMetazoa" id="BGLB021959-RA">
    <property type="protein sequence ID" value="BGLB021959-PA"/>
    <property type="gene ID" value="BGLB021959"/>
</dbReference>